<evidence type="ECO:0000313" key="2">
    <source>
        <dbReference type="Proteomes" id="UP000708298"/>
    </source>
</evidence>
<proteinExistence type="predicted"/>
<dbReference type="RefSeq" id="WP_227322013.1">
    <property type="nucleotide sequence ID" value="NZ_JAESVB010000006.1"/>
</dbReference>
<name>A0A963YTF8_9PROT</name>
<dbReference type="Gene3D" id="1.20.1220.20">
    <property type="entry name" value="Uncharcterised protein PF01724"/>
    <property type="match status" value="1"/>
</dbReference>
<comment type="caution">
    <text evidence="1">The sequence shown here is derived from an EMBL/GenBank/DDBJ whole genome shotgun (WGS) entry which is preliminary data.</text>
</comment>
<organism evidence="1 2">
    <name type="scientific">Acidisoma silvae</name>
    <dbReference type="NCBI Taxonomy" id="2802396"/>
    <lineage>
        <taxon>Bacteria</taxon>
        <taxon>Pseudomonadati</taxon>
        <taxon>Pseudomonadota</taxon>
        <taxon>Alphaproteobacteria</taxon>
        <taxon>Acetobacterales</taxon>
        <taxon>Acidocellaceae</taxon>
        <taxon>Acidisoma</taxon>
    </lineage>
</organism>
<dbReference type="PANTHER" id="PTHR34235">
    <property type="entry name" value="SLR1203 PROTEIN-RELATED"/>
    <property type="match status" value="1"/>
</dbReference>
<dbReference type="PANTHER" id="PTHR34235:SF4">
    <property type="entry name" value="SLR0291 PROTEIN"/>
    <property type="match status" value="1"/>
</dbReference>
<reference evidence="1" key="1">
    <citation type="journal article" date="2021" name="Microorganisms">
        <title>Acidisoma silvae sp. nov. and Acidisomacellulosilytica sp. nov., Two Acidophilic Bacteria Isolated from Decaying Wood, Hydrolyzing Cellulose and Producing Poly-3-hydroxybutyrate.</title>
        <authorList>
            <person name="Mieszkin S."/>
            <person name="Pouder E."/>
            <person name="Uroz S."/>
            <person name="Simon-Colin C."/>
            <person name="Alain K."/>
        </authorList>
    </citation>
    <scope>NUCLEOTIDE SEQUENCE</scope>
    <source>
        <strain evidence="1">HW T2.11</strain>
    </source>
</reference>
<dbReference type="InterPro" id="IPR002636">
    <property type="entry name" value="DUF29"/>
</dbReference>
<keyword evidence="2" id="KW-1185">Reference proteome</keyword>
<sequence>MSETYDHDFYAWANEQAALLRAGRLNEADIANIAEEIESMGRSEKRELINRLILLLQHLLKWQYQPDRRGKSWRVTIMNNRRQLVRHLKDNPSLKSMLPEALTEAYGDAILEAVGEANLDESTFPPACPWSFAQIMDPDFWPA</sequence>
<gene>
    <name evidence="1" type="ORF">ASILVAE211_14265</name>
</gene>
<evidence type="ECO:0000313" key="1">
    <source>
        <dbReference type="EMBL" id="MCB8876354.1"/>
    </source>
</evidence>
<dbReference type="Pfam" id="PF01724">
    <property type="entry name" value="DUF29"/>
    <property type="match status" value="1"/>
</dbReference>
<protein>
    <submittedName>
        <fullName evidence="1">DUF29 domain-containing protein</fullName>
    </submittedName>
</protein>
<dbReference type="AlphaFoldDB" id="A0A963YTF8"/>
<accession>A0A963YTF8</accession>
<dbReference type="EMBL" id="JAESVB010000006">
    <property type="protein sequence ID" value="MCB8876354.1"/>
    <property type="molecule type" value="Genomic_DNA"/>
</dbReference>
<reference evidence="1" key="2">
    <citation type="submission" date="2021-01" db="EMBL/GenBank/DDBJ databases">
        <authorList>
            <person name="Mieszkin S."/>
            <person name="Pouder E."/>
            <person name="Alain K."/>
        </authorList>
    </citation>
    <scope>NUCLEOTIDE SEQUENCE</scope>
    <source>
        <strain evidence="1">HW T2.11</strain>
    </source>
</reference>
<dbReference type="Proteomes" id="UP000708298">
    <property type="component" value="Unassembled WGS sequence"/>
</dbReference>